<sequence>MHPIKEMTRSNKTNLNHHMWNNNGVWFLQYTVYPTPVTKERVRRSLRTRSFTEARKLRDEILKDYFNDLYRSTS</sequence>
<accession>A6DHW6</accession>
<dbReference type="Proteomes" id="UP000004947">
    <property type="component" value="Unassembled WGS sequence"/>
</dbReference>
<proteinExistence type="predicted"/>
<evidence type="ECO:0000313" key="1">
    <source>
        <dbReference type="EMBL" id="EDM28620.1"/>
    </source>
</evidence>
<comment type="caution">
    <text evidence="1">The sequence shown here is derived from an EMBL/GenBank/DDBJ whole genome shotgun (WGS) entry which is preliminary data.</text>
</comment>
<dbReference type="AlphaFoldDB" id="A6DHW6"/>
<dbReference type="STRING" id="313628.LNTAR_08624"/>
<dbReference type="OrthoDB" id="196750at2"/>
<keyword evidence="2" id="KW-1185">Reference proteome</keyword>
<protein>
    <submittedName>
        <fullName evidence="1">Uncharacterized protein</fullName>
    </submittedName>
</protein>
<dbReference type="EMBL" id="ABCK01000004">
    <property type="protein sequence ID" value="EDM28620.1"/>
    <property type="molecule type" value="Genomic_DNA"/>
</dbReference>
<evidence type="ECO:0000313" key="2">
    <source>
        <dbReference type="Proteomes" id="UP000004947"/>
    </source>
</evidence>
<dbReference type="RefSeq" id="WP_007277501.1">
    <property type="nucleotide sequence ID" value="NZ_ABCK01000004.1"/>
</dbReference>
<name>A6DHW6_9BACT</name>
<reference evidence="1 2" key="1">
    <citation type="journal article" date="2010" name="J. Bacteriol.">
        <title>Genome sequence of Lentisphaera araneosa HTCC2155T, the type species of the order Lentisphaerales in the phylum Lentisphaerae.</title>
        <authorList>
            <person name="Thrash J.C."/>
            <person name="Cho J.C."/>
            <person name="Vergin K.L."/>
            <person name="Morris R.M."/>
            <person name="Giovannoni S.J."/>
        </authorList>
    </citation>
    <scope>NUCLEOTIDE SEQUENCE [LARGE SCALE GENOMIC DNA]</scope>
    <source>
        <strain evidence="1 2">HTCC2155</strain>
    </source>
</reference>
<organism evidence="1 2">
    <name type="scientific">Lentisphaera araneosa HTCC2155</name>
    <dbReference type="NCBI Taxonomy" id="313628"/>
    <lineage>
        <taxon>Bacteria</taxon>
        <taxon>Pseudomonadati</taxon>
        <taxon>Lentisphaerota</taxon>
        <taxon>Lentisphaeria</taxon>
        <taxon>Lentisphaerales</taxon>
        <taxon>Lentisphaeraceae</taxon>
        <taxon>Lentisphaera</taxon>
    </lineage>
</organism>
<dbReference type="eggNOG" id="ENOG5033CAP">
    <property type="taxonomic scope" value="Bacteria"/>
</dbReference>
<gene>
    <name evidence="1" type="ORF">LNTAR_08624</name>
</gene>